<dbReference type="InterPro" id="IPR046348">
    <property type="entry name" value="SIS_dom_sf"/>
</dbReference>
<dbReference type="EMBL" id="JAUSWJ010000001">
    <property type="protein sequence ID" value="MDQ0518173.1"/>
    <property type="molecule type" value="Genomic_DNA"/>
</dbReference>
<dbReference type="InterPro" id="IPR035472">
    <property type="entry name" value="RpiR-like_SIS"/>
</dbReference>
<evidence type="ECO:0000259" key="4">
    <source>
        <dbReference type="PROSITE" id="PS51071"/>
    </source>
</evidence>
<evidence type="ECO:0000256" key="2">
    <source>
        <dbReference type="ARBA" id="ARBA00023125"/>
    </source>
</evidence>
<comment type="caution">
    <text evidence="5">The sequence shown here is derived from an EMBL/GenBank/DDBJ whole genome shotgun (WGS) entry which is preliminary data.</text>
</comment>
<dbReference type="PROSITE" id="PS51071">
    <property type="entry name" value="HTH_RPIR"/>
    <property type="match status" value="1"/>
</dbReference>
<organism evidence="5 6">
    <name type="scientific">Kaistia geumhonensis</name>
    <dbReference type="NCBI Taxonomy" id="410839"/>
    <lineage>
        <taxon>Bacteria</taxon>
        <taxon>Pseudomonadati</taxon>
        <taxon>Pseudomonadota</taxon>
        <taxon>Alphaproteobacteria</taxon>
        <taxon>Hyphomicrobiales</taxon>
        <taxon>Kaistiaceae</taxon>
        <taxon>Kaistia</taxon>
    </lineage>
</organism>
<dbReference type="SUPFAM" id="SSF46689">
    <property type="entry name" value="Homeodomain-like"/>
    <property type="match status" value="1"/>
</dbReference>
<dbReference type="InterPro" id="IPR000281">
    <property type="entry name" value="HTH_RpiR"/>
</dbReference>
<protein>
    <submittedName>
        <fullName evidence="5">DNA-binding MurR/RpiR family transcriptional regulator</fullName>
    </submittedName>
</protein>
<dbReference type="Gene3D" id="1.10.10.10">
    <property type="entry name" value="Winged helix-like DNA-binding domain superfamily/Winged helix DNA-binding domain"/>
    <property type="match status" value="1"/>
</dbReference>
<accession>A0ABU0MBJ7</accession>
<name>A0ABU0MBJ7_9HYPH</name>
<dbReference type="GO" id="GO:0003677">
    <property type="term" value="F:DNA binding"/>
    <property type="evidence" value="ECO:0007669"/>
    <property type="project" value="UniProtKB-KW"/>
</dbReference>
<dbReference type="InterPro" id="IPR009057">
    <property type="entry name" value="Homeodomain-like_sf"/>
</dbReference>
<reference evidence="5 6" key="1">
    <citation type="submission" date="2023-07" db="EMBL/GenBank/DDBJ databases">
        <title>Genomic Encyclopedia of Type Strains, Phase IV (KMG-IV): sequencing the most valuable type-strain genomes for metagenomic binning, comparative biology and taxonomic classification.</title>
        <authorList>
            <person name="Goeker M."/>
        </authorList>
    </citation>
    <scope>NUCLEOTIDE SEQUENCE [LARGE SCALE GENOMIC DNA]</scope>
    <source>
        <strain evidence="5 6">B1-1</strain>
    </source>
</reference>
<keyword evidence="6" id="KW-1185">Reference proteome</keyword>
<dbReference type="CDD" id="cd05013">
    <property type="entry name" value="SIS_RpiR"/>
    <property type="match status" value="1"/>
</dbReference>
<evidence type="ECO:0000313" key="6">
    <source>
        <dbReference type="Proteomes" id="UP001223743"/>
    </source>
</evidence>
<dbReference type="RefSeq" id="WP_266283600.1">
    <property type="nucleotide sequence ID" value="NZ_JAPKNF010000003.1"/>
</dbReference>
<dbReference type="PANTHER" id="PTHR30514">
    <property type="entry name" value="GLUCOKINASE"/>
    <property type="match status" value="1"/>
</dbReference>
<keyword evidence="3" id="KW-0804">Transcription</keyword>
<gene>
    <name evidence="5" type="ORF">QO015_003786</name>
</gene>
<dbReference type="InterPro" id="IPR001347">
    <property type="entry name" value="SIS_dom"/>
</dbReference>
<evidence type="ECO:0000256" key="3">
    <source>
        <dbReference type="ARBA" id="ARBA00023163"/>
    </source>
</evidence>
<dbReference type="Gene3D" id="3.40.50.10490">
    <property type="entry name" value="Glucose-6-phosphate isomerase like protein, domain 1"/>
    <property type="match status" value="1"/>
</dbReference>
<dbReference type="SUPFAM" id="SSF53697">
    <property type="entry name" value="SIS domain"/>
    <property type="match status" value="1"/>
</dbReference>
<sequence length="280" mass="30255">MADGDASVGERLRRDLGRLTPNEKRAAQRLLADYPMAGLDSAARLGESAGVSAPTVLRMIAKIGYASYGSFQDDLKAELAARRATPLTKGLRGAADDPLAAFALAAIDNLRATAANVPRDEFNAVVRLLADPARTAFLLGGRFTDAIADYMAAHLRVLRPNCRRITGQPAAWLDQLLDIDRRSVLLLFDIRRYSADLADFAERANGRGATVVLVTDQWLSPISRVARHVLPAHVAAPSVWDSGVGLIAIVEALLAAVATDRGDQGRQRLEALEAIRRERE</sequence>
<keyword evidence="1" id="KW-0805">Transcription regulation</keyword>
<dbReference type="Pfam" id="PF01380">
    <property type="entry name" value="SIS"/>
    <property type="match status" value="1"/>
</dbReference>
<dbReference type="PANTHER" id="PTHR30514:SF18">
    <property type="entry name" value="RPIR-FAMILY TRANSCRIPTIONAL REGULATOR"/>
    <property type="match status" value="1"/>
</dbReference>
<dbReference type="InterPro" id="IPR036388">
    <property type="entry name" value="WH-like_DNA-bd_sf"/>
</dbReference>
<evidence type="ECO:0000256" key="1">
    <source>
        <dbReference type="ARBA" id="ARBA00023015"/>
    </source>
</evidence>
<feature type="domain" description="HTH rpiR-type" evidence="4">
    <location>
        <begin position="6"/>
        <end position="82"/>
    </location>
</feature>
<evidence type="ECO:0000313" key="5">
    <source>
        <dbReference type="EMBL" id="MDQ0518173.1"/>
    </source>
</evidence>
<dbReference type="Proteomes" id="UP001223743">
    <property type="component" value="Unassembled WGS sequence"/>
</dbReference>
<dbReference type="InterPro" id="IPR047640">
    <property type="entry name" value="RpiR-like"/>
</dbReference>
<keyword evidence="2 5" id="KW-0238">DNA-binding</keyword>
<proteinExistence type="predicted"/>